<keyword evidence="2" id="KW-0547">Nucleotide-binding</keyword>
<reference evidence="3" key="1">
    <citation type="journal article" date="2019" name="Int. J. Syst. Evol. Microbiol.">
        <title>The Global Catalogue of Microorganisms (GCM) 10K type strain sequencing project: providing services to taxonomists for standard genome sequencing and annotation.</title>
        <authorList>
            <consortium name="The Broad Institute Genomics Platform"/>
            <consortium name="The Broad Institute Genome Sequencing Center for Infectious Disease"/>
            <person name="Wu L."/>
            <person name="Ma J."/>
        </authorList>
    </citation>
    <scope>NUCLEOTIDE SEQUENCE [LARGE SCALE GENOMIC DNA]</scope>
    <source>
        <strain evidence="3">CGMCC 1.16225</strain>
    </source>
</reference>
<dbReference type="RefSeq" id="WP_379095960.1">
    <property type="nucleotide sequence ID" value="NZ_JBHUGZ010000006.1"/>
</dbReference>
<dbReference type="InterPro" id="IPR038475">
    <property type="entry name" value="RecG_C_sf"/>
</dbReference>
<dbReference type="Proteomes" id="UP001597405">
    <property type="component" value="Unassembled WGS sequence"/>
</dbReference>
<protein>
    <submittedName>
        <fullName evidence="2">ATP-binding protein</fullName>
    </submittedName>
</protein>
<evidence type="ECO:0000313" key="3">
    <source>
        <dbReference type="Proteomes" id="UP001597405"/>
    </source>
</evidence>
<dbReference type="InterPro" id="IPR038461">
    <property type="entry name" value="Schlafen_AlbA_2_dom_sf"/>
</dbReference>
<dbReference type="Gene3D" id="3.30.565.60">
    <property type="match status" value="1"/>
</dbReference>
<dbReference type="EMBL" id="JBHUGZ010000006">
    <property type="protein sequence ID" value="MFD1982726.1"/>
    <property type="molecule type" value="Genomic_DNA"/>
</dbReference>
<dbReference type="Gene3D" id="3.30.950.30">
    <property type="entry name" value="Schlafen, AAA domain"/>
    <property type="match status" value="1"/>
</dbReference>
<evidence type="ECO:0000259" key="1">
    <source>
        <dbReference type="Pfam" id="PF04326"/>
    </source>
</evidence>
<proteinExistence type="predicted"/>
<dbReference type="GO" id="GO:0005524">
    <property type="term" value="F:ATP binding"/>
    <property type="evidence" value="ECO:0007669"/>
    <property type="project" value="UniProtKB-KW"/>
</dbReference>
<dbReference type="Pfam" id="PF04326">
    <property type="entry name" value="SLFN_AlbA_2"/>
    <property type="match status" value="1"/>
</dbReference>
<feature type="domain" description="Schlafen AlbA-2" evidence="1">
    <location>
        <begin position="19"/>
        <end position="140"/>
    </location>
</feature>
<keyword evidence="2" id="KW-0067">ATP-binding</keyword>
<dbReference type="PANTHER" id="PTHR30595:SF6">
    <property type="entry name" value="SCHLAFEN ALBA-2 DOMAIN-CONTAINING PROTEIN"/>
    <property type="match status" value="1"/>
</dbReference>
<accession>A0ABW4U6N9</accession>
<dbReference type="Pfam" id="PF13749">
    <property type="entry name" value="HATPase_c_4"/>
    <property type="match status" value="1"/>
</dbReference>
<sequence length="485" mass="54764">MGLANPQALVSTLIGYDTEQEWFEFKKDNVSPDDVGEYISALANSAMLHNKNKAYMLYGIRDSDHAVIGTKVRLETEKVGNEVLLNWLHKMLTPTIHIGFSHCEVDGKRVEIIEIGPTYDRPVLFKNVEYIRVKSSTRKLKDYPEKERTLWQLTSRFSFEDGLAASNYTRDQIFAEFYCQRLARAIYSSTALTDINILENLLSDGLIIDNLQGGYDITNLMVIAAAKDLSRFRTVAHKSPRVIIYKGTNKLVGLDDVTGKYGYVISFPKILQYINEKISGKEIFLHGIRKRETFYPEISIREFVANALIHQDFIDAGSGPKIEIYDDKIEITNVGESLVTPIRMIDAPSKSRNEKLAGLMRKAGFCEDRGSGVDRACWAIEQAMQAPPMFQIIEGSTIVTMYKRTDFGSMTKEDRVRACYQHSVLCKLDGSPMTNSSLRRRLGLNSNQSSAVTNVINDTIAAGFIRPLDEDQGKKFAKYLPIWAT</sequence>
<organism evidence="2 3">
    <name type="scientific">Mesorhizobium newzealandense</name>
    <dbReference type="NCBI Taxonomy" id="1300302"/>
    <lineage>
        <taxon>Bacteria</taxon>
        <taxon>Pseudomonadati</taxon>
        <taxon>Pseudomonadota</taxon>
        <taxon>Alphaproteobacteria</taxon>
        <taxon>Hyphomicrobiales</taxon>
        <taxon>Phyllobacteriaceae</taxon>
        <taxon>Mesorhizobium</taxon>
    </lineage>
</organism>
<keyword evidence="3" id="KW-1185">Reference proteome</keyword>
<comment type="caution">
    <text evidence="2">The sequence shown here is derived from an EMBL/GenBank/DDBJ whole genome shotgun (WGS) entry which is preliminary data.</text>
</comment>
<dbReference type="PANTHER" id="PTHR30595">
    <property type="entry name" value="GLPR-RELATED TRANSCRIPTIONAL REPRESSOR"/>
    <property type="match status" value="1"/>
</dbReference>
<dbReference type="InterPro" id="IPR007421">
    <property type="entry name" value="Schlafen_AlbA_2_dom"/>
</dbReference>
<name>A0ABW4U6N9_9HYPH</name>
<evidence type="ECO:0000313" key="2">
    <source>
        <dbReference type="EMBL" id="MFD1982726.1"/>
    </source>
</evidence>
<gene>
    <name evidence="2" type="ORF">ACFSOZ_08560</name>
</gene>